<proteinExistence type="predicted"/>
<keyword evidence="10" id="KW-1185">Reference proteome</keyword>
<accession>A0ABM1RWN4</accession>
<keyword evidence="4" id="KW-0808">Transferase</keyword>
<evidence type="ECO:0000256" key="1">
    <source>
        <dbReference type="ARBA" id="ARBA00004389"/>
    </source>
</evidence>
<evidence type="ECO:0000256" key="6">
    <source>
        <dbReference type="ARBA" id="ARBA00022824"/>
    </source>
</evidence>
<keyword evidence="5 9" id="KW-0812">Transmembrane</keyword>
<dbReference type="PANTHER" id="PTHR13036:SF0">
    <property type="entry name" value="CHITOBIOSYLDIPHOSPHODOLICHOL BETA-MANNOSYLTRANSFERASE"/>
    <property type="match status" value="1"/>
</dbReference>
<keyword evidence="3" id="KW-0328">Glycosyltransferase</keyword>
<evidence type="ECO:0000256" key="3">
    <source>
        <dbReference type="ARBA" id="ARBA00022676"/>
    </source>
</evidence>
<dbReference type="Proteomes" id="UP000694941">
    <property type="component" value="Unplaced"/>
</dbReference>
<protein>
    <submittedName>
        <fullName evidence="11 12">UDP-glycosyltransferase TURAN-like</fullName>
    </submittedName>
</protein>
<evidence type="ECO:0000313" key="12">
    <source>
        <dbReference type="RefSeq" id="XP_022235788.1"/>
    </source>
</evidence>
<keyword evidence="6" id="KW-0256">Endoplasmic reticulum</keyword>
<keyword evidence="8 9" id="KW-0472">Membrane</keyword>
<gene>
    <name evidence="11 12 13" type="primary">LOC106476140</name>
</gene>
<evidence type="ECO:0000313" key="11">
    <source>
        <dbReference type="RefSeq" id="XP_013792262.2"/>
    </source>
</evidence>
<evidence type="ECO:0000256" key="8">
    <source>
        <dbReference type="ARBA" id="ARBA00023136"/>
    </source>
</evidence>
<sequence>MENENRNQSVCIVVLGDFGRSPRMQYHALSLANEGYHVDVVAYGGSKLHEDILSKQKISQHLMADLPDFGRYFPRLLVYLLKVIWQSLIVLYTLFSLRRPGYVLVQNPPSIPTLPLVWFYCYLFPSCKMIVDWHNYGYTILSLTLGECHLLVKLCKWCEGFFGAKAFGHFCVTKAMKHDLSAKWNINATVLYDRPSARFSSVTTEQSHNLFVKLMQQNSAFEPR</sequence>
<dbReference type="GeneID" id="106476140"/>
<comment type="subcellular location">
    <subcellularLocation>
        <location evidence="1">Endoplasmic reticulum membrane</location>
        <topology evidence="1">Single-pass membrane protein</topology>
    </subcellularLocation>
</comment>
<feature type="transmembrane region" description="Helical" evidence="9">
    <location>
        <begin position="76"/>
        <end position="95"/>
    </location>
</feature>
<evidence type="ECO:0000313" key="13">
    <source>
        <dbReference type="RefSeq" id="XP_022235789.1"/>
    </source>
</evidence>
<name>A0ABM1RWN4_LIMPO</name>
<dbReference type="RefSeq" id="XP_013792262.2">
    <property type="nucleotide sequence ID" value="XM_013936808.2"/>
</dbReference>
<evidence type="ECO:0000256" key="9">
    <source>
        <dbReference type="SAM" id="Phobius"/>
    </source>
</evidence>
<dbReference type="SUPFAM" id="SSF53756">
    <property type="entry name" value="UDP-Glycosyltransferase/glycogen phosphorylase"/>
    <property type="match status" value="1"/>
</dbReference>
<evidence type="ECO:0000313" key="10">
    <source>
        <dbReference type="Proteomes" id="UP000694941"/>
    </source>
</evidence>
<dbReference type="PANTHER" id="PTHR13036">
    <property type="entry name" value="BETA1,4 MANNOSYLTRANSFERASE"/>
    <property type="match status" value="1"/>
</dbReference>
<evidence type="ECO:0000256" key="5">
    <source>
        <dbReference type="ARBA" id="ARBA00022692"/>
    </source>
</evidence>
<keyword evidence="7 9" id="KW-1133">Transmembrane helix</keyword>
<comment type="pathway">
    <text evidence="2">Protein modification; protein glycosylation.</text>
</comment>
<dbReference type="RefSeq" id="XP_022235789.1">
    <property type="nucleotide sequence ID" value="XM_022380081.1"/>
</dbReference>
<organism evidence="10 13">
    <name type="scientific">Limulus polyphemus</name>
    <name type="common">Atlantic horseshoe crab</name>
    <dbReference type="NCBI Taxonomy" id="6850"/>
    <lineage>
        <taxon>Eukaryota</taxon>
        <taxon>Metazoa</taxon>
        <taxon>Ecdysozoa</taxon>
        <taxon>Arthropoda</taxon>
        <taxon>Chelicerata</taxon>
        <taxon>Merostomata</taxon>
        <taxon>Xiphosura</taxon>
        <taxon>Limulidae</taxon>
        <taxon>Limulus</taxon>
    </lineage>
</organism>
<dbReference type="RefSeq" id="XP_022235788.1">
    <property type="nucleotide sequence ID" value="XM_022380080.1"/>
</dbReference>
<evidence type="ECO:0000256" key="7">
    <source>
        <dbReference type="ARBA" id="ARBA00022989"/>
    </source>
</evidence>
<dbReference type="InterPro" id="IPR026051">
    <property type="entry name" value="ALG1-like"/>
</dbReference>
<evidence type="ECO:0000256" key="2">
    <source>
        <dbReference type="ARBA" id="ARBA00004922"/>
    </source>
</evidence>
<reference evidence="11 12" key="1">
    <citation type="submission" date="2025-05" db="UniProtKB">
        <authorList>
            <consortium name="RefSeq"/>
        </authorList>
    </citation>
    <scope>IDENTIFICATION</scope>
    <source>
        <tissue evidence="11 12">Muscle</tissue>
    </source>
</reference>
<evidence type="ECO:0000256" key="4">
    <source>
        <dbReference type="ARBA" id="ARBA00022679"/>
    </source>
</evidence>